<name>A0ACB9JU54_9ASTR</name>
<organism evidence="1 2">
    <name type="scientific">Smallanthus sonchifolius</name>
    <dbReference type="NCBI Taxonomy" id="185202"/>
    <lineage>
        <taxon>Eukaryota</taxon>
        <taxon>Viridiplantae</taxon>
        <taxon>Streptophyta</taxon>
        <taxon>Embryophyta</taxon>
        <taxon>Tracheophyta</taxon>
        <taxon>Spermatophyta</taxon>
        <taxon>Magnoliopsida</taxon>
        <taxon>eudicotyledons</taxon>
        <taxon>Gunneridae</taxon>
        <taxon>Pentapetalae</taxon>
        <taxon>asterids</taxon>
        <taxon>campanulids</taxon>
        <taxon>Asterales</taxon>
        <taxon>Asteraceae</taxon>
        <taxon>Asteroideae</taxon>
        <taxon>Heliantheae alliance</taxon>
        <taxon>Millerieae</taxon>
        <taxon>Smallanthus</taxon>
    </lineage>
</organism>
<evidence type="ECO:0000313" key="2">
    <source>
        <dbReference type="Proteomes" id="UP001056120"/>
    </source>
</evidence>
<protein>
    <submittedName>
        <fullName evidence="1">Uncharacterized protein</fullName>
    </submittedName>
</protein>
<reference evidence="1 2" key="2">
    <citation type="journal article" date="2022" name="Mol. Ecol. Resour.">
        <title>The genomes of chicory, endive, great burdock and yacon provide insights into Asteraceae paleo-polyploidization history and plant inulin production.</title>
        <authorList>
            <person name="Fan W."/>
            <person name="Wang S."/>
            <person name="Wang H."/>
            <person name="Wang A."/>
            <person name="Jiang F."/>
            <person name="Liu H."/>
            <person name="Zhao H."/>
            <person name="Xu D."/>
            <person name="Zhang Y."/>
        </authorList>
    </citation>
    <scope>NUCLEOTIDE SEQUENCE [LARGE SCALE GENOMIC DNA]</scope>
    <source>
        <strain evidence="2">cv. Yunnan</strain>
        <tissue evidence="1">Leaves</tissue>
    </source>
</reference>
<keyword evidence="2" id="KW-1185">Reference proteome</keyword>
<proteinExistence type="predicted"/>
<dbReference type="EMBL" id="CM042019">
    <property type="protein sequence ID" value="KAI3823572.1"/>
    <property type="molecule type" value="Genomic_DNA"/>
</dbReference>
<reference evidence="2" key="1">
    <citation type="journal article" date="2022" name="Mol. Ecol. Resour.">
        <title>The genomes of chicory, endive, great burdock and yacon provide insights into Asteraceae palaeo-polyploidization history and plant inulin production.</title>
        <authorList>
            <person name="Fan W."/>
            <person name="Wang S."/>
            <person name="Wang H."/>
            <person name="Wang A."/>
            <person name="Jiang F."/>
            <person name="Liu H."/>
            <person name="Zhao H."/>
            <person name="Xu D."/>
            <person name="Zhang Y."/>
        </authorList>
    </citation>
    <scope>NUCLEOTIDE SEQUENCE [LARGE SCALE GENOMIC DNA]</scope>
    <source>
        <strain evidence="2">cv. Yunnan</strain>
    </source>
</reference>
<comment type="caution">
    <text evidence="1">The sequence shown here is derived from an EMBL/GenBank/DDBJ whole genome shotgun (WGS) entry which is preliminary data.</text>
</comment>
<accession>A0ACB9JU54</accession>
<sequence length="141" mass="15532">MKQFTKELSDSQTKKGGKEGIEPGTIGSDDGNYSLDLNEIFTYLINFNLIIFQLVTSIKKKNIEVFIVNFMAITLKKTWLVIFVALVLVSGTTRAEVDLGRKVGFGPTKNPVTGDTEDGKGDSGVDNHHYYGDSNRPKIGN</sequence>
<dbReference type="Proteomes" id="UP001056120">
    <property type="component" value="Linkage Group LG02"/>
</dbReference>
<gene>
    <name evidence="1" type="ORF">L1987_05011</name>
</gene>
<evidence type="ECO:0000313" key="1">
    <source>
        <dbReference type="EMBL" id="KAI3823572.1"/>
    </source>
</evidence>